<evidence type="ECO:0000256" key="5">
    <source>
        <dbReference type="ARBA" id="ARBA00022481"/>
    </source>
</evidence>
<dbReference type="GO" id="GO:0005886">
    <property type="term" value="C:plasma membrane"/>
    <property type="evidence" value="ECO:0007669"/>
    <property type="project" value="UniProtKB-SubCell"/>
</dbReference>
<proteinExistence type="inferred from homology"/>
<comment type="subcellular location">
    <subcellularLocation>
        <location evidence="1">Cell inner membrane</location>
        <topology evidence="1">Single-pass membrane protein</topology>
    </subcellularLocation>
</comment>
<keyword evidence="12" id="KW-1185">Reference proteome</keyword>
<evidence type="ECO:0000256" key="7">
    <source>
        <dbReference type="ARBA" id="ARBA00022692"/>
    </source>
</evidence>
<dbReference type="InterPro" id="IPR045584">
    <property type="entry name" value="Pilin-like"/>
</dbReference>
<dbReference type="PROSITE" id="PS00409">
    <property type="entry name" value="PROKAR_NTER_METHYL"/>
    <property type="match status" value="1"/>
</dbReference>
<dbReference type="GO" id="GO:0015628">
    <property type="term" value="P:protein secretion by the type II secretion system"/>
    <property type="evidence" value="ECO:0007669"/>
    <property type="project" value="InterPro"/>
</dbReference>
<evidence type="ECO:0000256" key="8">
    <source>
        <dbReference type="ARBA" id="ARBA00022989"/>
    </source>
</evidence>
<evidence type="ECO:0000259" key="10">
    <source>
        <dbReference type="Pfam" id="PF08334"/>
    </source>
</evidence>
<keyword evidence="4" id="KW-1003">Cell membrane</keyword>
<dbReference type="Proteomes" id="UP000182983">
    <property type="component" value="Unassembled WGS sequence"/>
</dbReference>
<dbReference type="InterPro" id="IPR010054">
    <property type="entry name" value="Type2_sec_GspG"/>
</dbReference>
<dbReference type="Pfam" id="PF07963">
    <property type="entry name" value="N_methyl"/>
    <property type="match status" value="1"/>
</dbReference>
<reference evidence="12" key="1">
    <citation type="submission" date="2016-10" db="EMBL/GenBank/DDBJ databases">
        <authorList>
            <person name="Varghese N."/>
            <person name="Submissions S."/>
        </authorList>
    </citation>
    <scope>NUCLEOTIDE SEQUENCE [LARGE SCALE GENOMIC DNA]</scope>
    <source>
        <strain evidence="12">DSM 13234</strain>
    </source>
</reference>
<dbReference type="Pfam" id="PF08334">
    <property type="entry name" value="T2SSG"/>
    <property type="match status" value="1"/>
</dbReference>
<evidence type="ECO:0000313" key="12">
    <source>
        <dbReference type="Proteomes" id="UP000182983"/>
    </source>
</evidence>
<keyword evidence="8" id="KW-1133">Transmembrane helix</keyword>
<dbReference type="PRINTS" id="PR00813">
    <property type="entry name" value="BCTERIALGSPG"/>
</dbReference>
<evidence type="ECO:0000256" key="1">
    <source>
        <dbReference type="ARBA" id="ARBA00004377"/>
    </source>
</evidence>
<dbReference type="InterPro" id="IPR012902">
    <property type="entry name" value="N_methyl_site"/>
</dbReference>
<evidence type="ECO:0000313" key="11">
    <source>
        <dbReference type="EMBL" id="SEH48144.1"/>
    </source>
</evidence>
<dbReference type="GO" id="GO:0015627">
    <property type="term" value="C:type II protein secretion system complex"/>
    <property type="evidence" value="ECO:0007669"/>
    <property type="project" value="InterPro"/>
</dbReference>
<dbReference type="InterPro" id="IPR013545">
    <property type="entry name" value="T2SS_protein-GspG_C"/>
</dbReference>
<dbReference type="InterPro" id="IPR000983">
    <property type="entry name" value="Bac_GSPG_pilin"/>
</dbReference>
<dbReference type="NCBIfam" id="TIGR02532">
    <property type="entry name" value="IV_pilin_GFxxxE"/>
    <property type="match status" value="1"/>
</dbReference>
<feature type="domain" description="Type II secretion system protein GspG C-terminal" evidence="10">
    <location>
        <begin position="37"/>
        <end position="144"/>
    </location>
</feature>
<name>A0A1H6IJR0_MAGFU</name>
<evidence type="ECO:0000256" key="4">
    <source>
        <dbReference type="ARBA" id="ARBA00022475"/>
    </source>
</evidence>
<keyword evidence="6" id="KW-0997">Cell inner membrane</keyword>
<evidence type="ECO:0000256" key="6">
    <source>
        <dbReference type="ARBA" id="ARBA00022519"/>
    </source>
</evidence>
<gene>
    <name evidence="11" type="ORF">SAMN04244559_02526</name>
</gene>
<comment type="similarity">
    <text evidence="2">Belongs to the GSP G family.</text>
</comment>
<evidence type="ECO:0000256" key="9">
    <source>
        <dbReference type="ARBA" id="ARBA00023136"/>
    </source>
</evidence>
<dbReference type="Gene3D" id="3.30.700.10">
    <property type="entry name" value="Glycoprotein, Type 4 Pilin"/>
    <property type="match status" value="1"/>
</dbReference>
<dbReference type="NCBIfam" id="TIGR01710">
    <property type="entry name" value="typeII_sec_gspG"/>
    <property type="match status" value="1"/>
</dbReference>
<sequence length="144" mass="15790">MSSKRRFRPRRDAGFTLLELLVVLAIMGLLAAIAGPQVLKYLGSSRTQTARVQVQNIVSSLELFYLDVGRYPSESEGLKALTEATPTASGWNGPYLRKAEARRDPWGNPYLYRNPGKNSQIDVFSLGSDVAEGGTGEAQDIGNW</sequence>
<organism evidence="11 12">
    <name type="scientific">Magnetospirillum fulvum</name>
    <name type="common">Rhodospirillum fulvum</name>
    <dbReference type="NCBI Taxonomy" id="1082"/>
    <lineage>
        <taxon>Bacteria</taxon>
        <taxon>Pseudomonadati</taxon>
        <taxon>Pseudomonadota</taxon>
        <taxon>Alphaproteobacteria</taxon>
        <taxon>Rhodospirillales</taxon>
        <taxon>Rhodospirillaceae</taxon>
        <taxon>Magnetospirillum</taxon>
    </lineage>
</organism>
<dbReference type="OrthoDB" id="9795612at2"/>
<protein>
    <recommendedName>
        <fullName evidence="3">Type II secretion system core protein G</fullName>
    </recommendedName>
</protein>
<keyword evidence="5" id="KW-0488">Methylation</keyword>
<dbReference type="SUPFAM" id="SSF54523">
    <property type="entry name" value="Pili subunits"/>
    <property type="match status" value="1"/>
</dbReference>
<keyword evidence="9" id="KW-0472">Membrane</keyword>
<evidence type="ECO:0000256" key="2">
    <source>
        <dbReference type="ARBA" id="ARBA00009984"/>
    </source>
</evidence>
<accession>A0A1H6IJR0</accession>
<dbReference type="RefSeq" id="WP_074769121.1">
    <property type="nucleotide sequence ID" value="NZ_FNWO01000011.1"/>
</dbReference>
<dbReference type="PANTHER" id="PTHR30093">
    <property type="entry name" value="GENERAL SECRETION PATHWAY PROTEIN G"/>
    <property type="match status" value="1"/>
</dbReference>
<evidence type="ECO:0000256" key="3">
    <source>
        <dbReference type="ARBA" id="ARBA00020042"/>
    </source>
</evidence>
<keyword evidence="7" id="KW-0812">Transmembrane</keyword>
<dbReference type="PANTHER" id="PTHR30093:SF45">
    <property type="entry name" value="TYPE II SECRETION SYSTEM CORE PROTEIN G"/>
    <property type="match status" value="1"/>
</dbReference>
<dbReference type="AlphaFoldDB" id="A0A1H6IJR0"/>
<dbReference type="EMBL" id="FNWO01000011">
    <property type="protein sequence ID" value="SEH48144.1"/>
    <property type="molecule type" value="Genomic_DNA"/>
</dbReference>